<dbReference type="InterPro" id="IPR007049">
    <property type="entry name" value="Carb-sel_porin_OprB"/>
</dbReference>
<dbReference type="GO" id="GO:0015288">
    <property type="term" value="F:porin activity"/>
    <property type="evidence" value="ECO:0007669"/>
    <property type="project" value="InterPro"/>
</dbReference>
<dbReference type="STRING" id="291331.XOO2813"/>
<feature type="chain" id="PRO_5007232231" evidence="2">
    <location>
        <begin position="50"/>
        <end position="446"/>
    </location>
</feature>
<gene>
    <name evidence="3" type="primary">rpfN</name>
    <name evidence="3" type="ordered locus">XOO2813</name>
</gene>
<dbReference type="PANTHER" id="PTHR37944">
    <property type="entry name" value="PORIN B"/>
    <property type="match status" value="1"/>
</dbReference>
<dbReference type="EMBL" id="AE013598">
    <property type="protein sequence ID" value="AAW76067.1"/>
    <property type="molecule type" value="Genomic_DNA"/>
</dbReference>
<accession>Q5GZ04</accession>
<keyword evidence="4" id="KW-1185">Reference proteome</keyword>
<feature type="signal peptide" evidence="2">
    <location>
        <begin position="1"/>
        <end position="49"/>
    </location>
</feature>
<sequence>MPIHLLSRSPPSPRLFVRSPAMTALAPRRARTRLLCLSLTLALTPLAHAQDATDAFKLKLGYTGEAASMIDGGRKSGDAYAGQLMVGTDVDMDRLFGWNGATVKLYVTNRHGTNLANSSIGNSTSVQEIYGGQGTRLTNFTLLQKLFNDRLELEAGRSVANIHFLGSDLCQYFQGNSACGNPTFVFRTSNFTYWPVSSWAADATAWVTPKVYVHVGAYEVNPVQAQDGQHGLNWSTNDTTGVVVPYAVGYKNKGGDGSMAAMYELGGWQDNSDYTDPLRDRNGNPAVLSGLPYGNKQGRSGLFARFEQQVTNPDPSSTRGLTVFGAILQSTSGQAIEDHFVQLGLVQKGTFASRPQDNIAFVITQQKYSDQAIENLRLARASAGGTGTPADNQIMMELSYGIQVTKQLRIAPNLHYVINPDQFNEPTRTNDLKNALIAGLRIDWNL</sequence>
<dbReference type="KEGG" id="xoo:XOO2813"/>
<protein>
    <submittedName>
        <fullName evidence="3">Regulator of pathogenicity factors</fullName>
    </submittedName>
</protein>
<dbReference type="InterPro" id="IPR038673">
    <property type="entry name" value="OprB_sf"/>
</dbReference>
<evidence type="ECO:0000256" key="2">
    <source>
        <dbReference type="RuleBase" id="RU363072"/>
    </source>
</evidence>
<dbReference type="InterPro" id="IPR052932">
    <property type="entry name" value="OprB_Porin"/>
</dbReference>
<organism evidence="3 4">
    <name type="scientific">Xanthomonas oryzae pv. oryzae (strain KACC10331 / KXO85)</name>
    <dbReference type="NCBI Taxonomy" id="291331"/>
    <lineage>
        <taxon>Bacteria</taxon>
        <taxon>Pseudomonadati</taxon>
        <taxon>Pseudomonadota</taxon>
        <taxon>Gammaproteobacteria</taxon>
        <taxon>Lysobacterales</taxon>
        <taxon>Lysobacteraceae</taxon>
        <taxon>Xanthomonas</taxon>
    </lineage>
</organism>
<dbReference type="GO" id="GO:0016020">
    <property type="term" value="C:membrane"/>
    <property type="evidence" value="ECO:0007669"/>
    <property type="project" value="InterPro"/>
</dbReference>
<dbReference type="Gene3D" id="2.40.160.180">
    <property type="entry name" value="Carbohydrate-selective porin OprB"/>
    <property type="match status" value="1"/>
</dbReference>
<evidence type="ECO:0000313" key="3">
    <source>
        <dbReference type="EMBL" id="AAW76067.1"/>
    </source>
</evidence>
<dbReference type="AlphaFoldDB" id="Q5GZ04"/>
<evidence type="ECO:0000313" key="4">
    <source>
        <dbReference type="Proteomes" id="UP000006735"/>
    </source>
</evidence>
<reference evidence="3 4" key="1">
    <citation type="journal article" date="2005" name="Nucleic Acids Res.">
        <title>The genome sequence of Xanthomonas oryzae pathovar oryzae KACC10331, the bacterial blight pathogen of rice.</title>
        <authorList>
            <person name="Lee B.M."/>
            <person name="Park Y.J."/>
            <person name="Park D.S."/>
            <person name="Kang H.W."/>
            <person name="Kim J.G."/>
            <person name="Song E.S."/>
            <person name="Park I.C."/>
            <person name="Yoon U.H."/>
            <person name="Hahn J.H."/>
            <person name="Koo B.S."/>
            <person name="Lee G.B."/>
            <person name="Kim H."/>
            <person name="Park H.S."/>
            <person name="Yoon K.O."/>
            <person name="Kim J.H."/>
            <person name="Jung C.H."/>
            <person name="Koh N.H."/>
            <person name="Seo J.S."/>
            <person name="Go S.J."/>
        </authorList>
    </citation>
    <scope>NUCLEOTIDE SEQUENCE [LARGE SCALE GENOMIC DNA]</scope>
    <source>
        <strain evidence="4">KACC10331 / KXO85</strain>
    </source>
</reference>
<dbReference type="HOGENOM" id="CLU_029684_1_0_6"/>
<keyword evidence="2" id="KW-0732">Signal</keyword>
<comment type="similarity">
    <text evidence="1 2">Belongs to the OprB family.</text>
</comment>
<dbReference type="PANTHER" id="PTHR37944:SF1">
    <property type="entry name" value="PORIN B"/>
    <property type="match status" value="1"/>
</dbReference>
<evidence type="ECO:0000256" key="1">
    <source>
        <dbReference type="ARBA" id="ARBA00008769"/>
    </source>
</evidence>
<dbReference type="Proteomes" id="UP000006735">
    <property type="component" value="Chromosome"/>
</dbReference>
<dbReference type="GO" id="GO:0008643">
    <property type="term" value="P:carbohydrate transport"/>
    <property type="evidence" value="ECO:0007669"/>
    <property type="project" value="InterPro"/>
</dbReference>
<proteinExistence type="inferred from homology"/>
<dbReference type="Pfam" id="PF04966">
    <property type="entry name" value="OprB"/>
    <property type="match status" value="1"/>
</dbReference>
<name>Q5GZ04_XANOR</name>